<dbReference type="InterPro" id="IPR010394">
    <property type="entry name" value="5-nucleotidase"/>
</dbReference>
<evidence type="ECO:0000313" key="2">
    <source>
        <dbReference type="Proteomes" id="UP001501721"/>
    </source>
</evidence>
<sequence>MPAYDLANRLVVGVASSALFDLRESDAVFRQQGEEAYRAYQEENRDDTLRPGVAFAFIRRLLSLNDLGEPGDPLVEVIILSRNDPDTGLRVMRSIQAHHLPISRAVFMQGRSPYKFMPALNMSLFLSANGDDVREAVAAGLPAGHVLGAAYPDDAADRELRIAFDFDGVLATDAAEQVYQAEGLEEFRAHEARNAATPHDAGPLRDFLAGVNRIQNREEERRRTHPEYEMRVHVSIVTARNAPAHERAVNSLKQWGVRVNDAFFLGGIDKGAVMKVLDPHIFFDDQVTHLESTARTTPSVHVPFGEINAR</sequence>
<dbReference type="RefSeq" id="WP_346080213.1">
    <property type="nucleotide sequence ID" value="NZ_BAAATL010000028.1"/>
</dbReference>
<reference evidence="2" key="1">
    <citation type="journal article" date="2019" name="Int. J. Syst. Evol. Microbiol.">
        <title>The Global Catalogue of Microorganisms (GCM) 10K type strain sequencing project: providing services to taxonomists for standard genome sequencing and annotation.</title>
        <authorList>
            <consortium name="The Broad Institute Genomics Platform"/>
            <consortium name="The Broad Institute Genome Sequencing Center for Infectious Disease"/>
            <person name="Wu L."/>
            <person name="Ma J."/>
        </authorList>
    </citation>
    <scope>NUCLEOTIDE SEQUENCE [LARGE SCALE GENOMIC DNA]</scope>
    <source>
        <strain evidence="2">JCM 6923</strain>
    </source>
</reference>
<organism evidence="1 2">
    <name type="scientific">Streptomyces graminearus</name>
    <dbReference type="NCBI Taxonomy" id="284030"/>
    <lineage>
        <taxon>Bacteria</taxon>
        <taxon>Bacillati</taxon>
        <taxon>Actinomycetota</taxon>
        <taxon>Actinomycetes</taxon>
        <taxon>Kitasatosporales</taxon>
        <taxon>Streptomycetaceae</taxon>
        <taxon>Streptomyces</taxon>
    </lineage>
</organism>
<dbReference type="Proteomes" id="UP001501721">
    <property type="component" value="Unassembled WGS sequence"/>
</dbReference>
<protein>
    <submittedName>
        <fullName evidence="1">5'-nucleotidase</fullName>
    </submittedName>
</protein>
<name>A0ABP5ZGL6_9ACTN</name>
<dbReference type="PANTHER" id="PTHR31367:SF5">
    <property type="entry name" value="CYTOSOLIC 5'-NUCLEOTIDASE 1A"/>
    <property type="match status" value="1"/>
</dbReference>
<proteinExistence type="predicted"/>
<dbReference type="PANTHER" id="PTHR31367">
    <property type="entry name" value="CYTOSOLIC 5'-NUCLEOTIDASE 1 FAMILY MEMBER"/>
    <property type="match status" value="1"/>
</dbReference>
<comment type="caution">
    <text evidence="1">The sequence shown here is derived from an EMBL/GenBank/DDBJ whole genome shotgun (WGS) entry which is preliminary data.</text>
</comment>
<gene>
    <name evidence="1" type="ORF">GCM10010422_52150</name>
</gene>
<accession>A0ABP5ZGL6</accession>
<evidence type="ECO:0000313" key="1">
    <source>
        <dbReference type="EMBL" id="GAA2497568.1"/>
    </source>
</evidence>
<dbReference type="Pfam" id="PF06189">
    <property type="entry name" value="5-nucleotidase"/>
    <property type="match status" value="1"/>
</dbReference>
<dbReference type="EMBL" id="BAAATL010000028">
    <property type="protein sequence ID" value="GAA2497568.1"/>
    <property type="molecule type" value="Genomic_DNA"/>
</dbReference>
<keyword evidence="2" id="KW-1185">Reference proteome</keyword>